<keyword evidence="10" id="KW-1006">Bacterial flagellum protein export</keyword>
<evidence type="ECO:0000256" key="9">
    <source>
        <dbReference type="ARBA" id="ARBA00023136"/>
    </source>
</evidence>
<evidence type="ECO:0000256" key="8">
    <source>
        <dbReference type="ARBA" id="ARBA00022927"/>
    </source>
</evidence>
<dbReference type="GO" id="GO:0015031">
    <property type="term" value="P:protein transport"/>
    <property type="evidence" value="ECO:0007669"/>
    <property type="project" value="UniProtKB-KW"/>
</dbReference>
<keyword evidence="12" id="KW-0966">Cell projection</keyword>
<dbReference type="GO" id="GO:0009288">
    <property type="term" value="C:bacterial-type flagellum"/>
    <property type="evidence" value="ECO:0007669"/>
    <property type="project" value="InterPro"/>
</dbReference>
<comment type="similarity">
    <text evidence="2">Belongs to the FliJ family.</text>
</comment>
<dbReference type="AlphaFoldDB" id="A0A956NCH7"/>
<dbReference type="GO" id="GO:0071973">
    <property type="term" value="P:bacterial-type flagellum-dependent cell motility"/>
    <property type="evidence" value="ECO:0007669"/>
    <property type="project" value="InterPro"/>
</dbReference>
<dbReference type="GO" id="GO:0005886">
    <property type="term" value="C:plasma membrane"/>
    <property type="evidence" value="ECO:0007669"/>
    <property type="project" value="UniProtKB-SubCell"/>
</dbReference>
<sequence length="92" mass="11073">MERPEGDASALSIWEIRRQWLREEIGRLDGEVTRANEATSFQRGRLEDAERRRQVVDRIRERQRLEYVREMLKEEQRELDEIAGQADYRKAA</sequence>
<keyword evidence="5" id="KW-1003">Cell membrane</keyword>
<dbReference type="InterPro" id="IPR053716">
    <property type="entry name" value="Flag_assembly_chemotaxis_eff"/>
</dbReference>
<name>A0A956NCH7_UNCEI</name>
<feature type="coiled-coil region" evidence="11">
    <location>
        <begin position="46"/>
        <end position="85"/>
    </location>
</feature>
<evidence type="ECO:0000256" key="3">
    <source>
        <dbReference type="ARBA" id="ARBA00020392"/>
    </source>
</evidence>
<dbReference type="GO" id="GO:0044781">
    <property type="term" value="P:bacterial-type flagellum organization"/>
    <property type="evidence" value="ECO:0007669"/>
    <property type="project" value="UniProtKB-KW"/>
</dbReference>
<keyword evidence="12" id="KW-0969">Cilium</keyword>
<keyword evidence="7" id="KW-1005">Bacterial flagellum biogenesis</keyword>
<dbReference type="InterPro" id="IPR012823">
    <property type="entry name" value="Flagell_FliJ"/>
</dbReference>
<dbReference type="Gene3D" id="1.10.287.1700">
    <property type="match status" value="1"/>
</dbReference>
<comment type="subcellular location">
    <subcellularLocation>
        <location evidence="1">Cell membrane</location>
        <topology evidence="1">Peripheral membrane protein</topology>
        <orientation evidence="1">Cytoplasmic side</orientation>
    </subcellularLocation>
</comment>
<keyword evidence="12" id="KW-0282">Flagellum</keyword>
<evidence type="ECO:0000256" key="5">
    <source>
        <dbReference type="ARBA" id="ARBA00022475"/>
    </source>
</evidence>
<keyword evidence="9" id="KW-0472">Membrane</keyword>
<keyword evidence="4" id="KW-0813">Transport</keyword>
<dbReference type="Pfam" id="PF02050">
    <property type="entry name" value="FliJ"/>
    <property type="match status" value="1"/>
</dbReference>
<evidence type="ECO:0000313" key="13">
    <source>
        <dbReference type="Proteomes" id="UP000739538"/>
    </source>
</evidence>
<keyword evidence="6" id="KW-0145">Chemotaxis</keyword>
<organism evidence="12 13">
    <name type="scientific">Eiseniibacteriota bacterium</name>
    <dbReference type="NCBI Taxonomy" id="2212470"/>
    <lineage>
        <taxon>Bacteria</taxon>
        <taxon>Candidatus Eiseniibacteriota</taxon>
    </lineage>
</organism>
<evidence type="ECO:0000256" key="2">
    <source>
        <dbReference type="ARBA" id="ARBA00010004"/>
    </source>
</evidence>
<comment type="caution">
    <text evidence="12">The sequence shown here is derived from an EMBL/GenBank/DDBJ whole genome shotgun (WGS) entry which is preliminary data.</text>
</comment>
<accession>A0A956NCH7</accession>
<evidence type="ECO:0000256" key="11">
    <source>
        <dbReference type="SAM" id="Coils"/>
    </source>
</evidence>
<keyword evidence="11" id="KW-0175">Coiled coil</keyword>
<evidence type="ECO:0000256" key="10">
    <source>
        <dbReference type="ARBA" id="ARBA00023225"/>
    </source>
</evidence>
<protein>
    <recommendedName>
        <fullName evidence="3">Flagellar FliJ protein</fullName>
    </recommendedName>
</protein>
<evidence type="ECO:0000256" key="6">
    <source>
        <dbReference type="ARBA" id="ARBA00022500"/>
    </source>
</evidence>
<evidence type="ECO:0000256" key="4">
    <source>
        <dbReference type="ARBA" id="ARBA00022448"/>
    </source>
</evidence>
<proteinExistence type="inferred from homology"/>
<dbReference type="GO" id="GO:0006935">
    <property type="term" value="P:chemotaxis"/>
    <property type="evidence" value="ECO:0007669"/>
    <property type="project" value="UniProtKB-KW"/>
</dbReference>
<gene>
    <name evidence="12" type="ORF">KDA27_01685</name>
</gene>
<reference evidence="12" key="1">
    <citation type="submission" date="2020-04" db="EMBL/GenBank/DDBJ databases">
        <authorList>
            <person name="Zhang T."/>
        </authorList>
    </citation>
    <scope>NUCLEOTIDE SEQUENCE</scope>
    <source>
        <strain evidence="12">HKST-UBA02</strain>
    </source>
</reference>
<evidence type="ECO:0000256" key="1">
    <source>
        <dbReference type="ARBA" id="ARBA00004413"/>
    </source>
</evidence>
<dbReference type="EMBL" id="JAGQHS010000004">
    <property type="protein sequence ID" value="MCA9754484.1"/>
    <property type="molecule type" value="Genomic_DNA"/>
</dbReference>
<dbReference type="Proteomes" id="UP000739538">
    <property type="component" value="Unassembled WGS sequence"/>
</dbReference>
<evidence type="ECO:0000256" key="7">
    <source>
        <dbReference type="ARBA" id="ARBA00022795"/>
    </source>
</evidence>
<reference evidence="12" key="2">
    <citation type="journal article" date="2021" name="Microbiome">
        <title>Successional dynamics and alternative stable states in a saline activated sludge microbial community over 9 years.</title>
        <authorList>
            <person name="Wang Y."/>
            <person name="Ye J."/>
            <person name="Ju F."/>
            <person name="Liu L."/>
            <person name="Boyd J.A."/>
            <person name="Deng Y."/>
            <person name="Parks D.H."/>
            <person name="Jiang X."/>
            <person name="Yin X."/>
            <person name="Woodcroft B.J."/>
            <person name="Tyson G.W."/>
            <person name="Hugenholtz P."/>
            <person name="Polz M.F."/>
            <person name="Zhang T."/>
        </authorList>
    </citation>
    <scope>NUCLEOTIDE SEQUENCE</scope>
    <source>
        <strain evidence="12">HKST-UBA02</strain>
    </source>
</reference>
<evidence type="ECO:0000313" key="12">
    <source>
        <dbReference type="EMBL" id="MCA9754484.1"/>
    </source>
</evidence>
<keyword evidence="8" id="KW-0653">Protein transport</keyword>